<dbReference type="Proteomes" id="UP000596977">
    <property type="component" value="Unassembled WGS sequence"/>
</dbReference>
<accession>A0A916RAH4</accession>
<evidence type="ECO:0000313" key="1">
    <source>
        <dbReference type="EMBL" id="GGA45769.1"/>
    </source>
</evidence>
<gene>
    <name evidence="1" type="ORF">GCM10011499_14370</name>
</gene>
<protein>
    <submittedName>
        <fullName evidence="1">Uncharacterized protein</fullName>
    </submittedName>
</protein>
<evidence type="ECO:0000313" key="2">
    <source>
        <dbReference type="Proteomes" id="UP000596977"/>
    </source>
</evidence>
<proteinExistence type="predicted"/>
<comment type="caution">
    <text evidence="1">The sequence shown here is derived from an EMBL/GenBank/DDBJ whole genome shotgun (WGS) entry which is preliminary data.</text>
</comment>
<dbReference type="AlphaFoldDB" id="A0A916RAH4"/>
<dbReference type="OrthoDB" id="8401987at2"/>
<name>A0A916RAH4_9HYPH</name>
<reference evidence="1 2" key="1">
    <citation type="journal article" date="2014" name="Int. J. Syst. Evol. Microbiol.">
        <title>Complete genome sequence of Corynebacterium casei LMG S-19264T (=DSM 44701T), isolated from a smear-ripened cheese.</title>
        <authorList>
            <consortium name="US DOE Joint Genome Institute (JGI-PGF)"/>
            <person name="Walter F."/>
            <person name="Albersmeier A."/>
            <person name="Kalinowski J."/>
            <person name="Ruckert C."/>
        </authorList>
    </citation>
    <scope>NUCLEOTIDE SEQUENCE [LARGE SCALE GENOMIC DNA]</scope>
    <source>
        <strain evidence="1 2">CGMCC 1.15896</strain>
    </source>
</reference>
<dbReference type="EMBL" id="BMKB01000002">
    <property type="protein sequence ID" value="GGA45769.1"/>
    <property type="molecule type" value="Genomic_DNA"/>
</dbReference>
<sequence length="107" mass="11755">MPYRLIPLAEQVLRIAEKHTDRQTAERIAQDANPVLVNQTNQEPWYRSRVIQGLLITAIGSAARILDLPIGGDETVLIVNGFAAAMEFGGIIWALYGRLSTKPALGE</sequence>
<dbReference type="RefSeq" id="WP_127074029.1">
    <property type="nucleotide sequence ID" value="NZ_BMKB01000002.1"/>
</dbReference>
<keyword evidence="2" id="KW-1185">Reference proteome</keyword>
<organism evidence="1 2">
    <name type="scientific">Pelagibacterium lentulum</name>
    <dbReference type="NCBI Taxonomy" id="2029865"/>
    <lineage>
        <taxon>Bacteria</taxon>
        <taxon>Pseudomonadati</taxon>
        <taxon>Pseudomonadota</taxon>
        <taxon>Alphaproteobacteria</taxon>
        <taxon>Hyphomicrobiales</taxon>
        <taxon>Devosiaceae</taxon>
        <taxon>Pelagibacterium</taxon>
    </lineage>
</organism>